<evidence type="ECO:0000259" key="5">
    <source>
        <dbReference type="PROSITE" id="PS51319"/>
    </source>
</evidence>
<dbReference type="EMBL" id="CP136892">
    <property type="protein sequence ID" value="WOL02327.1"/>
    <property type="molecule type" value="Genomic_DNA"/>
</dbReference>
<evidence type="ECO:0000256" key="3">
    <source>
        <dbReference type="PROSITE-ProRule" id="PRU00649"/>
    </source>
</evidence>
<proteinExistence type="predicted"/>
<gene>
    <name evidence="6" type="ORF">Cni_G11046</name>
</gene>
<dbReference type="Gene3D" id="1.20.930.10">
    <property type="entry name" value="Conserved domain common to transcription factors TFIIS, elongin A, CRSP70"/>
    <property type="match status" value="1"/>
</dbReference>
<dbReference type="CDD" id="cd00183">
    <property type="entry name" value="TFIIS_I"/>
    <property type="match status" value="1"/>
</dbReference>
<feature type="compositionally biased region" description="Basic and acidic residues" evidence="4">
    <location>
        <begin position="72"/>
        <end position="88"/>
    </location>
</feature>
<dbReference type="SMART" id="SM00509">
    <property type="entry name" value="TFS2N"/>
    <property type="match status" value="1"/>
</dbReference>
<dbReference type="InterPro" id="IPR044790">
    <property type="entry name" value="MD26C-like"/>
</dbReference>
<dbReference type="InterPro" id="IPR017923">
    <property type="entry name" value="TFIIS_N"/>
</dbReference>
<evidence type="ECO:0000256" key="1">
    <source>
        <dbReference type="ARBA" id="ARBA00004123"/>
    </source>
</evidence>
<feature type="region of interest" description="Disordered" evidence="4">
    <location>
        <begin position="214"/>
        <end position="294"/>
    </location>
</feature>
<evidence type="ECO:0000256" key="4">
    <source>
        <dbReference type="SAM" id="MobiDB-lite"/>
    </source>
</evidence>
<feature type="compositionally biased region" description="Basic and acidic residues" evidence="4">
    <location>
        <begin position="116"/>
        <end position="125"/>
    </location>
</feature>
<dbReference type="PANTHER" id="PTHR47210">
    <property type="entry name" value="MEDIATOR OF RNA POLYMERASE II TRANSCRIPTION SUBUNIT 26C-RELATED"/>
    <property type="match status" value="1"/>
</dbReference>
<feature type="domain" description="TFIIS N-terminal" evidence="5">
    <location>
        <begin position="130"/>
        <end position="204"/>
    </location>
</feature>
<feature type="compositionally biased region" description="Polar residues" evidence="4">
    <location>
        <begin position="92"/>
        <end position="101"/>
    </location>
</feature>
<evidence type="ECO:0000313" key="7">
    <source>
        <dbReference type="Proteomes" id="UP001327560"/>
    </source>
</evidence>
<keyword evidence="7" id="KW-1185">Reference proteome</keyword>
<dbReference type="PROSITE" id="PS51319">
    <property type="entry name" value="TFIIS_N"/>
    <property type="match status" value="1"/>
</dbReference>
<protein>
    <recommendedName>
        <fullName evidence="5">TFIIS N-terminal domain-containing protein</fullName>
    </recommendedName>
</protein>
<feature type="region of interest" description="Disordered" evidence="4">
    <location>
        <begin position="58"/>
        <end position="125"/>
    </location>
</feature>
<dbReference type="AlphaFoldDB" id="A0AAQ3K9D5"/>
<accession>A0AAQ3K9D5</accession>
<dbReference type="Proteomes" id="UP001327560">
    <property type="component" value="Chromosome 3"/>
</dbReference>
<dbReference type="Pfam" id="PF08711">
    <property type="entry name" value="Med26"/>
    <property type="match status" value="1"/>
</dbReference>
<dbReference type="SUPFAM" id="SSF47676">
    <property type="entry name" value="Conserved domain common to transcription factors TFIIS, elongin A, CRSP70"/>
    <property type="match status" value="1"/>
</dbReference>
<dbReference type="InterPro" id="IPR003617">
    <property type="entry name" value="TFIIS/CRSP70_N_sub"/>
</dbReference>
<organism evidence="6 7">
    <name type="scientific">Canna indica</name>
    <name type="common">Indian-shot</name>
    <dbReference type="NCBI Taxonomy" id="4628"/>
    <lineage>
        <taxon>Eukaryota</taxon>
        <taxon>Viridiplantae</taxon>
        <taxon>Streptophyta</taxon>
        <taxon>Embryophyta</taxon>
        <taxon>Tracheophyta</taxon>
        <taxon>Spermatophyta</taxon>
        <taxon>Magnoliopsida</taxon>
        <taxon>Liliopsida</taxon>
        <taxon>Zingiberales</taxon>
        <taxon>Cannaceae</taxon>
        <taxon>Canna</taxon>
    </lineage>
</organism>
<feature type="compositionally biased region" description="Acidic residues" evidence="4">
    <location>
        <begin position="105"/>
        <end position="115"/>
    </location>
</feature>
<feature type="compositionally biased region" description="Polar residues" evidence="4">
    <location>
        <begin position="269"/>
        <end position="285"/>
    </location>
</feature>
<dbReference type="GO" id="GO:0005634">
    <property type="term" value="C:nucleus"/>
    <property type="evidence" value="ECO:0007669"/>
    <property type="project" value="UniProtKB-SubCell"/>
</dbReference>
<evidence type="ECO:0000256" key="2">
    <source>
        <dbReference type="ARBA" id="ARBA00023242"/>
    </source>
</evidence>
<name>A0AAQ3K9D5_9LILI</name>
<evidence type="ECO:0000313" key="6">
    <source>
        <dbReference type="EMBL" id="WOL02327.1"/>
    </source>
</evidence>
<dbReference type="InterPro" id="IPR035441">
    <property type="entry name" value="TFIIS/LEDGF_dom_sf"/>
</dbReference>
<sequence>MDAEDLRRWMRSAGVDLWGLIDTAITVATTEHGQELRARRDGIVQRLYAAGTGDARCRNCGSSGGGGGPVVPRREEAKGSSSPGEKRAGIASTPSPESMNRATAEEDEEEEEEEEDGRRSIGRSVDEEQRKILGIKQFLDDPDQSEDSLVSLLQNLADMDITFKALKETDIGRQVNNLRKHPSSDVRRLVKHLVRKWKDIVDEWVRTNSASDTASPAIITDGDSPQQISGKAHQNGHHDPEFGYSPNPHAGYLNSERNVSEPVEPKTKFASNPAKTNSHSARPPTSASPAVKKPSFSSPFSFSANFFTLISGIFNLQKAKEQPKDSLMDPMKLALARRRLQENYLEAENAKKQRTIQVMDIHDIPKPKNSFVRKGGFQGKH</sequence>
<keyword evidence="2 3" id="KW-0539">Nucleus</keyword>
<dbReference type="PANTHER" id="PTHR47210:SF1">
    <property type="entry name" value="MEDIATOR OF RNA POLYMERASE II TRANSCRIPTION SUBUNIT 26C-RELATED"/>
    <property type="match status" value="1"/>
</dbReference>
<reference evidence="6 7" key="1">
    <citation type="submission" date="2023-10" db="EMBL/GenBank/DDBJ databases">
        <title>Chromosome-scale genome assembly provides insights into flower coloration mechanisms of Canna indica.</title>
        <authorList>
            <person name="Li C."/>
        </authorList>
    </citation>
    <scope>NUCLEOTIDE SEQUENCE [LARGE SCALE GENOMIC DNA]</scope>
    <source>
        <tissue evidence="6">Flower</tissue>
    </source>
</reference>
<comment type="subcellular location">
    <subcellularLocation>
        <location evidence="1 3">Nucleus</location>
    </subcellularLocation>
</comment>